<feature type="non-terminal residue" evidence="2">
    <location>
        <position position="1"/>
    </location>
</feature>
<dbReference type="EMBL" id="CAJNDS010000771">
    <property type="protein sequence ID" value="CAE7232854.1"/>
    <property type="molecule type" value="Genomic_DNA"/>
</dbReference>
<accession>A0A812KZJ2</accession>
<dbReference type="AlphaFoldDB" id="A0A812KZJ2"/>
<proteinExistence type="predicted"/>
<evidence type="ECO:0008006" key="4">
    <source>
        <dbReference type="Google" id="ProtNLM"/>
    </source>
</evidence>
<organism evidence="2 3">
    <name type="scientific">Symbiodinium natans</name>
    <dbReference type="NCBI Taxonomy" id="878477"/>
    <lineage>
        <taxon>Eukaryota</taxon>
        <taxon>Sar</taxon>
        <taxon>Alveolata</taxon>
        <taxon>Dinophyceae</taxon>
        <taxon>Suessiales</taxon>
        <taxon>Symbiodiniaceae</taxon>
        <taxon>Symbiodinium</taxon>
    </lineage>
</organism>
<protein>
    <recommendedName>
        <fullName evidence="4">F-box domain-containing protein</fullName>
    </recommendedName>
</protein>
<sequence>YDIEPADTISEPGRYILHLSKQKHFVGVRVFEDGSASLSRTHRPQDNLTVDPAKLRLEAVDIFCLVRTSGSTEVRGGPVSTSADVCGGKHMEMSALECIETMTRMDIVTANSVEIMQGTPDPIEITAPVPVRPALAFIQEDDSSADEGFWDARPDWYERALVAAQAREAEVLSDRTSDEMDEAGSSSDGLDRCGGSFPPEILNEIAQCFFSMQYSESLACVNRSFRSATQDSSMWRNKLLPLEANEFHSRAAVTAVSPMLRDARAFTIKVSQVPLFEDLPRNAFVSWKAVQSGLVVHLNGEGVCNFHSRSDTIRGVGAPALARLAVWVYFGRDVGTEELAILRPVPSAIHSEARLACAFCLTSGFVSQRRWAACPGCYTWICYEHKVESPTRMCSRCTLQLQDYCGGSSEASHRSRHFADANDFLRALQSGESDGNDTKSHLVIREVLNAHMACVRELPEAVSLLPDPREREVMSKRRWERLLHRARTILDLLEQHRHKLLYRFLHAESEKLGADHLDFVADLVDPDEVGAVASQWRQEVCGLAVRLLHELFAHERERARAQQDVAGGASSTVLEAGWPRPLPSMLQSVLEIEQPNDPCFYMSADPENESTDDLPGCQELAHRHAHPLDKRLHFKSDGHQYFFDGRVVSVSVTGFIHQFMEDFDADVAIEKMQFGWRWPREEYMKSEHSNPPLDLLGAKTLLEAVELDVARHLISFLEEVPLNKKAICSE</sequence>
<feature type="region of interest" description="Disordered" evidence="1">
    <location>
        <begin position="171"/>
        <end position="190"/>
    </location>
</feature>
<gene>
    <name evidence="2" type="ORF">SNAT2548_LOCUS9672</name>
</gene>
<reference evidence="2" key="1">
    <citation type="submission" date="2021-02" db="EMBL/GenBank/DDBJ databases">
        <authorList>
            <person name="Dougan E. K."/>
            <person name="Rhodes N."/>
            <person name="Thang M."/>
            <person name="Chan C."/>
        </authorList>
    </citation>
    <scope>NUCLEOTIDE SEQUENCE</scope>
</reference>
<comment type="caution">
    <text evidence="2">The sequence shown here is derived from an EMBL/GenBank/DDBJ whole genome shotgun (WGS) entry which is preliminary data.</text>
</comment>
<name>A0A812KZJ2_9DINO</name>
<dbReference type="Proteomes" id="UP000604046">
    <property type="component" value="Unassembled WGS sequence"/>
</dbReference>
<evidence type="ECO:0000256" key="1">
    <source>
        <dbReference type="SAM" id="MobiDB-lite"/>
    </source>
</evidence>
<keyword evidence="3" id="KW-1185">Reference proteome</keyword>
<evidence type="ECO:0000313" key="3">
    <source>
        <dbReference type="Proteomes" id="UP000604046"/>
    </source>
</evidence>
<feature type="non-terminal residue" evidence="2">
    <location>
        <position position="730"/>
    </location>
</feature>
<evidence type="ECO:0000313" key="2">
    <source>
        <dbReference type="EMBL" id="CAE7232854.1"/>
    </source>
</evidence>
<dbReference type="OrthoDB" id="413446at2759"/>